<protein>
    <submittedName>
        <fullName evidence="2">Uncharacterized protein</fullName>
    </submittedName>
</protein>
<sequence length="25" mass="3074">MKRHIRHHQHKEKTHLKKNKMGGNV</sequence>
<feature type="region of interest" description="Disordered" evidence="1">
    <location>
        <begin position="1"/>
        <end position="25"/>
    </location>
</feature>
<organism evidence="2">
    <name type="scientific">Anguilla anguilla</name>
    <name type="common">European freshwater eel</name>
    <name type="synonym">Muraena anguilla</name>
    <dbReference type="NCBI Taxonomy" id="7936"/>
    <lineage>
        <taxon>Eukaryota</taxon>
        <taxon>Metazoa</taxon>
        <taxon>Chordata</taxon>
        <taxon>Craniata</taxon>
        <taxon>Vertebrata</taxon>
        <taxon>Euteleostomi</taxon>
        <taxon>Actinopterygii</taxon>
        <taxon>Neopterygii</taxon>
        <taxon>Teleostei</taxon>
        <taxon>Anguilliformes</taxon>
        <taxon>Anguillidae</taxon>
        <taxon>Anguilla</taxon>
    </lineage>
</organism>
<dbReference type="EMBL" id="GBXM01072288">
    <property type="protein sequence ID" value="JAH36289.1"/>
    <property type="molecule type" value="Transcribed_RNA"/>
</dbReference>
<accession>A0A0E9S4G4</accession>
<proteinExistence type="predicted"/>
<reference evidence="2" key="2">
    <citation type="journal article" date="2015" name="Fish Shellfish Immunol.">
        <title>Early steps in the European eel (Anguilla anguilla)-Vibrio vulnificus interaction in the gills: Role of the RtxA13 toxin.</title>
        <authorList>
            <person name="Callol A."/>
            <person name="Pajuelo D."/>
            <person name="Ebbesson L."/>
            <person name="Teles M."/>
            <person name="MacKenzie S."/>
            <person name="Amaro C."/>
        </authorList>
    </citation>
    <scope>NUCLEOTIDE SEQUENCE</scope>
</reference>
<evidence type="ECO:0000313" key="2">
    <source>
        <dbReference type="EMBL" id="JAH36289.1"/>
    </source>
</evidence>
<name>A0A0E9S4G4_ANGAN</name>
<dbReference type="AlphaFoldDB" id="A0A0E9S4G4"/>
<reference evidence="2" key="1">
    <citation type="submission" date="2014-11" db="EMBL/GenBank/DDBJ databases">
        <authorList>
            <person name="Amaro Gonzalez C."/>
        </authorList>
    </citation>
    <scope>NUCLEOTIDE SEQUENCE</scope>
</reference>
<evidence type="ECO:0000256" key="1">
    <source>
        <dbReference type="SAM" id="MobiDB-lite"/>
    </source>
</evidence>